<evidence type="ECO:0000313" key="1">
    <source>
        <dbReference type="EMBL" id="KAL3635136.1"/>
    </source>
</evidence>
<proteinExistence type="predicted"/>
<evidence type="ECO:0000313" key="2">
    <source>
        <dbReference type="Proteomes" id="UP001632038"/>
    </source>
</evidence>
<dbReference type="Proteomes" id="UP001632038">
    <property type="component" value="Unassembled WGS sequence"/>
</dbReference>
<accession>A0ABD3CYR2</accession>
<name>A0ABD3CYR2_9LAMI</name>
<dbReference type="EMBL" id="JAVIJP010000027">
    <property type="protein sequence ID" value="KAL3635136.1"/>
    <property type="molecule type" value="Genomic_DNA"/>
</dbReference>
<protein>
    <submittedName>
        <fullName evidence="1">Uncharacterized protein</fullName>
    </submittedName>
</protein>
<comment type="caution">
    <text evidence="1">The sequence shown here is derived from an EMBL/GenBank/DDBJ whole genome shotgun (WGS) entry which is preliminary data.</text>
</comment>
<gene>
    <name evidence="1" type="ORF">CASFOL_019683</name>
</gene>
<dbReference type="AlphaFoldDB" id="A0ABD3CYR2"/>
<reference evidence="2" key="1">
    <citation type="journal article" date="2024" name="IScience">
        <title>Strigolactones Initiate the Formation of Haustorium-like Structures in Castilleja.</title>
        <authorList>
            <person name="Buerger M."/>
            <person name="Peterson D."/>
            <person name="Chory J."/>
        </authorList>
    </citation>
    <scope>NUCLEOTIDE SEQUENCE [LARGE SCALE GENOMIC DNA]</scope>
</reference>
<organism evidence="1 2">
    <name type="scientific">Castilleja foliolosa</name>
    <dbReference type="NCBI Taxonomy" id="1961234"/>
    <lineage>
        <taxon>Eukaryota</taxon>
        <taxon>Viridiplantae</taxon>
        <taxon>Streptophyta</taxon>
        <taxon>Embryophyta</taxon>
        <taxon>Tracheophyta</taxon>
        <taxon>Spermatophyta</taxon>
        <taxon>Magnoliopsida</taxon>
        <taxon>eudicotyledons</taxon>
        <taxon>Gunneridae</taxon>
        <taxon>Pentapetalae</taxon>
        <taxon>asterids</taxon>
        <taxon>lamiids</taxon>
        <taxon>Lamiales</taxon>
        <taxon>Orobanchaceae</taxon>
        <taxon>Pedicularideae</taxon>
        <taxon>Castillejinae</taxon>
        <taxon>Castilleja</taxon>
    </lineage>
</organism>
<sequence>MYKATYGSSFILISEPSMDLGRRCLGLDFRRDRRQIPQDLGQSVVVRGEKAVLRREAALDGDENGGELGCDVVAEIVEDDGGGAEKLMSFLTFMDSDGDDDVPYHFSGDDASEPQLKERRLIHGSEEFQHDRRVKLFQPSCRRTLSRTSS</sequence>
<keyword evidence="2" id="KW-1185">Reference proteome</keyword>